<keyword evidence="9" id="KW-0408">Iron</keyword>
<evidence type="ECO:0000256" key="7">
    <source>
        <dbReference type="ARBA" id="ARBA00022723"/>
    </source>
</evidence>
<evidence type="ECO:0000256" key="4">
    <source>
        <dbReference type="ARBA" id="ARBA00022617"/>
    </source>
</evidence>
<keyword evidence="10" id="KW-0411">Iron-sulfur</keyword>
<comment type="catalytic activity">
    <reaction evidence="13">
        <text>2 nitric oxide + NADPH + 2 O2 = 2 nitrate + NADP(+) + H(+)</text>
        <dbReference type="Rhea" id="RHEA:19465"/>
        <dbReference type="ChEBI" id="CHEBI:15378"/>
        <dbReference type="ChEBI" id="CHEBI:15379"/>
        <dbReference type="ChEBI" id="CHEBI:16480"/>
        <dbReference type="ChEBI" id="CHEBI:17632"/>
        <dbReference type="ChEBI" id="CHEBI:57783"/>
        <dbReference type="ChEBI" id="CHEBI:58349"/>
        <dbReference type="EC" id="1.14.12.17"/>
    </reaction>
</comment>
<comment type="similarity">
    <text evidence="2">In the C-terminal section; belongs to the flavoprotein pyridine nucleotide cytochrome reductase family.</text>
</comment>
<dbReference type="Pfam" id="PF00042">
    <property type="entry name" value="Globin"/>
    <property type="match status" value="1"/>
</dbReference>
<evidence type="ECO:0000259" key="15">
    <source>
        <dbReference type="PROSITE" id="PS01033"/>
    </source>
</evidence>
<evidence type="ECO:0000256" key="12">
    <source>
        <dbReference type="ARBA" id="ARBA00048649"/>
    </source>
</evidence>
<evidence type="ECO:0000256" key="10">
    <source>
        <dbReference type="ARBA" id="ARBA00023014"/>
    </source>
</evidence>
<keyword evidence="4 14" id="KW-0349">Heme</keyword>
<keyword evidence="8" id="KW-0521">NADP</keyword>
<dbReference type="SUPFAM" id="SSF63380">
    <property type="entry name" value="Riboflavin synthase domain-like"/>
    <property type="match status" value="1"/>
</dbReference>
<evidence type="ECO:0000256" key="5">
    <source>
        <dbReference type="ARBA" id="ARBA00022621"/>
    </source>
</evidence>
<dbReference type="GO" id="GO:0046872">
    <property type="term" value="F:metal ion binding"/>
    <property type="evidence" value="ECO:0007669"/>
    <property type="project" value="UniProtKB-KW"/>
</dbReference>
<evidence type="ECO:0000256" key="11">
    <source>
        <dbReference type="ARBA" id="ARBA00023027"/>
    </source>
</evidence>
<keyword evidence="11" id="KW-0520">NAD</keyword>
<comment type="cofactor">
    <cofactor evidence="1">
        <name>heme b</name>
        <dbReference type="ChEBI" id="CHEBI:60344"/>
    </cofactor>
</comment>
<evidence type="ECO:0000256" key="1">
    <source>
        <dbReference type="ARBA" id="ARBA00001970"/>
    </source>
</evidence>
<reference evidence="17" key="1">
    <citation type="submission" date="2023-06" db="EMBL/GenBank/DDBJ databases">
        <title>Gordonia sp. nov. and Pseudochrobactrum sp. nov., two species isolated from the burying beetle Nicrophorus vespilloides.</title>
        <authorList>
            <person name="Poehlein A."/>
            <person name="Guzman J."/>
            <person name="Daniel R."/>
            <person name="Vilcinskas A."/>
        </authorList>
    </citation>
    <scope>NUCLEOTIDE SEQUENCE</scope>
    <source>
        <strain evidence="17">MP11Mi</strain>
    </source>
</reference>
<dbReference type="InterPro" id="IPR000971">
    <property type="entry name" value="Globin"/>
</dbReference>
<evidence type="ECO:0000313" key="17">
    <source>
        <dbReference type="EMBL" id="WOC14358.1"/>
    </source>
</evidence>
<dbReference type="FunFam" id="1.10.490.10:FF:000003">
    <property type="entry name" value="Flavohemoprotein"/>
    <property type="match status" value="1"/>
</dbReference>
<dbReference type="GO" id="GO:0071500">
    <property type="term" value="P:cellular response to nitrosative stress"/>
    <property type="evidence" value="ECO:0007669"/>
    <property type="project" value="TreeGrafter"/>
</dbReference>
<organism evidence="17">
    <name type="scientific">Gordonia sp. MP11Mi</name>
    <dbReference type="NCBI Taxonomy" id="3022769"/>
    <lineage>
        <taxon>Bacteria</taxon>
        <taxon>Bacillati</taxon>
        <taxon>Actinomycetota</taxon>
        <taxon>Actinomycetes</taxon>
        <taxon>Mycobacteriales</taxon>
        <taxon>Gordoniaceae</taxon>
        <taxon>Gordonia</taxon>
    </lineage>
</organism>
<dbReference type="CDD" id="cd14782">
    <property type="entry name" value="FHb-globin_2"/>
    <property type="match status" value="1"/>
</dbReference>
<dbReference type="SUPFAM" id="SSF52343">
    <property type="entry name" value="Ferredoxin reductase-like, C-terminal NADP-linked domain"/>
    <property type="match status" value="1"/>
</dbReference>
<dbReference type="InterPro" id="IPR017927">
    <property type="entry name" value="FAD-bd_FR_type"/>
</dbReference>
<dbReference type="GO" id="GO:0019825">
    <property type="term" value="F:oxygen binding"/>
    <property type="evidence" value="ECO:0007669"/>
    <property type="project" value="InterPro"/>
</dbReference>
<feature type="domain" description="FAD-binding FR-type" evidence="16">
    <location>
        <begin position="153"/>
        <end position="255"/>
    </location>
</feature>
<dbReference type="EMBL" id="CP128986">
    <property type="protein sequence ID" value="WOC14358.1"/>
    <property type="molecule type" value="Genomic_DNA"/>
</dbReference>
<dbReference type="InterPro" id="IPR009050">
    <property type="entry name" value="Globin-like_sf"/>
</dbReference>
<dbReference type="Pfam" id="PF00175">
    <property type="entry name" value="NAD_binding_1"/>
    <property type="match status" value="1"/>
</dbReference>
<dbReference type="InterPro" id="IPR017938">
    <property type="entry name" value="Riboflavin_synthase-like_b-brl"/>
</dbReference>
<keyword evidence="7" id="KW-0479">Metal-binding</keyword>
<dbReference type="Gene3D" id="1.10.490.10">
    <property type="entry name" value="Globins"/>
    <property type="match status" value="1"/>
</dbReference>
<dbReference type="InterPro" id="IPR008333">
    <property type="entry name" value="Cbr1-like_FAD-bd_dom"/>
</dbReference>
<feature type="domain" description="Globin" evidence="15">
    <location>
        <begin position="1"/>
        <end position="141"/>
    </location>
</feature>
<dbReference type="Pfam" id="PF00970">
    <property type="entry name" value="FAD_binding_6"/>
    <property type="match status" value="1"/>
</dbReference>
<comment type="catalytic activity">
    <reaction evidence="12">
        <text>2 nitric oxide + NADH + 2 O2 = 2 nitrate + NAD(+) + H(+)</text>
        <dbReference type="Rhea" id="RHEA:19469"/>
        <dbReference type="ChEBI" id="CHEBI:15378"/>
        <dbReference type="ChEBI" id="CHEBI:15379"/>
        <dbReference type="ChEBI" id="CHEBI:16480"/>
        <dbReference type="ChEBI" id="CHEBI:17632"/>
        <dbReference type="ChEBI" id="CHEBI:57540"/>
        <dbReference type="ChEBI" id="CHEBI:57945"/>
        <dbReference type="EC" id="1.14.12.17"/>
    </reaction>
</comment>
<keyword evidence="6" id="KW-0001">2Fe-2S</keyword>
<dbReference type="GO" id="GO:0020037">
    <property type="term" value="F:heme binding"/>
    <property type="evidence" value="ECO:0007669"/>
    <property type="project" value="InterPro"/>
</dbReference>
<comment type="similarity">
    <text evidence="14">Belongs to the globin family.</text>
</comment>
<keyword evidence="5 14" id="KW-0561">Oxygen transport</keyword>
<dbReference type="GO" id="GO:0008941">
    <property type="term" value="F:nitric oxide dioxygenase NAD(P)H activity"/>
    <property type="evidence" value="ECO:0007669"/>
    <property type="project" value="UniProtKB-EC"/>
</dbReference>
<dbReference type="GO" id="GO:0005344">
    <property type="term" value="F:oxygen carrier activity"/>
    <property type="evidence" value="ECO:0007669"/>
    <property type="project" value="UniProtKB-KW"/>
</dbReference>
<evidence type="ECO:0000256" key="2">
    <source>
        <dbReference type="ARBA" id="ARBA00006401"/>
    </source>
</evidence>
<gene>
    <name evidence="17" type="primary">hmp_2</name>
    <name evidence="17" type="ORF">MP11Mi_34800</name>
</gene>
<proteinExistence type="inferred from homology"/>
<sequence length="386" mass="42010">MISTDARTMIEATLPVVAAHIEEITANFYPRMFAEHPELLSDLFNRTNQKSGSQSTVLAGSIAAFATLQLDHDSTAQREIIERISNKHASLGIVADQYPIVHKHLFAAIVDVLGEAVTPEVAAAWDELYWEMANVLIGRENELYARAGVAPGQVWRTVRVVERDQVSPDAVSFTLASTDGDPLPDFVPGQYVSVQVPLADGANQIRQYSLTGRVGDPTWRFSVKLDGEVSTWLHEHTFDGDDLSISTPFGDLTLPDDDGPLLLASAGIGCTPMIGLLHHLVATGDPRPVQVMHADRSRARQPHRGELGRLVAQLPGATLYQWYEHGISAEPTTRIGLIDFADVPVDPSSTALVCGPTGFMSSVRDALVDRSLSADRIRFEAFGGIR</sequence>
<keyword evidence="14" id="KW-0813">Transport</keyword>
<dbReference type="InterPro" id="IPR039261">
    <property type="entry name" value="FNR_nucleotide-bd"/>
</dbReference>
<dbReference type="GO" id="GO:0046210">
    <property type="term" value="P:nitric oxide catabolic process"/>
    <property type="evidence" value="ECO:0007669"/>
    <property type="project" value="TreeGrafter"/>
</dbReference>
<evidence type="ECO:0000256" key="13">
    <source>
        <dbReference type="ARBA" id="ARBA00049433"/>
    </source>
</evidence>
<dbReference type="CDD" id="cd06184">
    <property type="entry name" value="flavohem_like_fad_nad_binding"/>
    <property type="match status" value="1"/>
</dbReference>
<dbReference type="PROSITE" id="PS01033">
    <property type="entry name" value="GLOBIN"/>
    <property type="match status" value="1"/>
</dbReference>
<dbReference type="PANTHER" id="PTHR43396">
    <property type="entry name" value="FLAVOHEMOPROTEIN"/>
    <property type="match status" value="1"/>
</dbReference>
<keyword evidence="17" id="KW-0560">Oxidoreductase</keyword>
<evidence type="ECO:0000256" key="8">
    <source>
        <dbReference type="ARBA" id="ARBA00022857"/>
    </source>
</evidence>
<evidence type="ECO:0000256" key="14">
    <source>
        <dbReference type="RuleBase" id="RU000356"/>
    </source>
</evidence>
<dbReference type="Gene3D" id="2.40.30.10">
    <property type="entry name" value="Translation factors"/>
    <property type="match status" value="1"/>
</dbReference>
<dbReference type="PROSITE" id="PS51384">
    <property type="entry name" value="FAD_FR"/>
    <property type="match status" value="1"/>
</dbReference>
<dbReference type="SUPFAM" id="SSF46458">
    <property type="entry name" value="Globin-like"/>
    <property type="match status" value="1"/>
</dbReference>
<dbReference type="EC" id="1.14.12.17" evidence="3"/>
<dbReference type="Gene3D" id="3.40.50.80">
    <property type="entry name" value="Nucleotide-binding domain of ferredoxin-NADP reductase (FNR) module"/>
    <property type="match status" value="1"/>
</dbReference>
<dbReference type="PRINTS" id="PR00409">
    <property type="entry name" value="PHDIOXRDTASE"/>
</dbReference>
<dbReference type="GO" id="GO:0051537">
    <property type="term" value="F:2 iron, 2 sulfur cluster binding"/>
    <property type="evidence" value="ECO:0007669"/>
    <property type="project" value="UniProtKB-KW"/>
</dbReference>
<dbReference type="PANTHER" id="PTHR43396:SF3">
    <property type="entry name" value="FLAVOHEMOPROTEIN"/>
    <property type="match status" value="1"/>
</dbReference>
<name>A0AA97D0C4_9ACTN</name>
<dbReference type="GO" id="GO:0071949">
    <property type="term" value="F:FAD binding"/>
    <property type="evidence" value="ECO:0007669"/>
    <property type="project" value="TreeGrafter"/>
</dbReference>
<dbReference type="AlphaFoldDB" id="A0AA97D0C4"/>
<dbReference type="InterPro" id="IPR012292">
    <property type="entry name" value="Globin/Proto"/>
</dbReference>
<evidence type="ECO:0000256" key="3">
    <source>
        <dbReference type="ARBA" id="ARBA00012229"/>
    </source>
</evidence>
<evidence type="ECO:0000256" key="6">
    <source>
        <dbReference type="ARBA" id="ARBA00022714"/>
    </source>
</evidence>
<dbReference type="InterPro" id="IPR001433">
    <property type="entry name" value="OxRdtase_FAD/NAD-bd"/>
</dbReference>
<evidence type="ECO:0000259" key="16">
    <source>
        <dbReference type="PROSITE" id="PS51384"/>
    </source>
</evidence>
<protein>
    <recommendedName>
        <fullName evidence="3">nitric oxide dioxygenase</fullName>
        <ecNumber evidence="3">1.14.12.17</ecNumber>
    </recommendedName>
</protein>
<accession>A0AA97D0C4</accession>
<evidence type="ECO:0000256" key="9">
    <source>
        <dbReference type="ARBA" id="ARBA00023004"/>
    </source>
</evidence>
<dbReference type="RefSeq" id="WP_420040108.1">
    <property type="nucleotide sequence ID" value="NZ_CP128986.1"/>
</dbReference>